<dbReference type="InterPro" id="IPR040720">
    <property type="entry name" value="GH81_C"/>
</dbReference>
<keyword evidence="10" id="KW-0472">Membrane</keyword>
<name>A0AA39R5L0_9LECA</name>
<evidence type="ECO:0000256" key="6">
    <source>
        <dbReference type="ARBA" id="ARBA00023295"/>
    </source>
</evidence>
<dbReference type="FunFam" id="2.70.98.30:FF:000006">
    <property type="entry name" value="Endo-1,3-beta-glucanase Engl1"/>
    <property type="match status" value="1"/>
</dbReference>
<evidence type="ECO:0000259" key="12">
    <source>
        <dbReference type="Pfam" id="PF17652"/>
    </source>
</evidence>
<dbReference type="EC" id="3.2.1.39" evidence="3"/>
<keyword evidence="4" id="KW-0378">Hydrolase</keyword>
<dbReference type="PANTHER" id="PTHR31983">
    <property type="entry name" value="ENDO-1,3(4)-BETA-GLUCANASE 1"/>
    <property type="match status" value="1"/>
</dbReference>
<dbReference type="PANTHER" id="PTHR31983:SF0">
    <property type="entry name" value="GLUCAN ENDO-1,3-BETA-D-GLUCOSIDASE 2"/>
    <property type="match status" value="1"/>
</dbReference>
<feature type="region of interest" description="Disordered" evidence="9">
    <location>
        <begin position="372"/>
        <end position="391"/>
    </location>
</feature>
<dbReference type="Gene3D" id="2.70.98.30">
    <property type="entry name" value="Golgi alpha-mannosidase II, domain 4"/>
    <property type="match status" value="1"/>
</dbReference>
<evidence type="ECO:0000256" key="9">
    <source>
        <dbReference type="SAM" id="MobiDB-lite"/>
    </source>
</evidence>
<dbReference type="AlphaFoldDB" id="A0AA39R5L0"/>
<dbReference type="InterPro" id="IPR049326">
    <property type="entry name" value="Rhodopsin_dom_fungi"/>
</dbReference>
<feature type="domain" description="Glycosyl hydrolase family 81 N-terminal" evidence="11">
    <location>
        <begin position="382"/>
        <end position="706"/>
    </location>
</feature>
<dbReference type="GO" id="GO:0000272">
    <property type="term" value="P:polysaccharide catabolic process"/>
    <property type="evidence" value="ECO:0007669"/>
    <property type="project" value="UniProtKB-KW"/>
</dbReference>
<evidence type="ECO:0000256" key="8">
    <source>
        <dbReference type="ARBA" id="ARBA00023326"/>
    </source>
</evidence>
<evidence type="ECO:0000256" key="10">
    <source>
        <dbReference type="SAM" id="Phobius"/>
    </source>
</evidence>
<dbReference type="GO" id="GO:0042973">
    <property type="term" value="F:glucan endo-1,3-beta-D-glucosidase activity"/>
    <property type="evidence" value="ECO:0007669"/>
    <property type="project" value="UniProtKB-EC"/>
</dbReference>
<evidence type="ECO:0000259" key="11">
    <source>
        <dbReference type="Pfam" id="PF03639"/>
    </source>
</evidence>
<protein>
    <recommendedName>
        <fullName evidence="3">glucan endo-1,3-beta-D-glucosidase</fullName>
        <ecNumber evidence="3">3.2.1.39</ecNumber>
    </recommendedName>
</protein>
<dbReference type="GO" id="GO:0071555">
    <property type="term" value="P:cell wall organization"/>
    <property type="evidence" value="ECO:0007669"/>
    <property type="project" value="UniProtKB-KW"/>
</dbReference>
<comment type="similarity">
    <text evidence="2">Belongs to the glycosyl hydrolase 81 family.</text>
</comment>
<dbReference type="EMBL" id="JAFEKC020000006">
    <property type="protein sequence ID" value="KAK0514069.1"/>
    <property type="molecule type" value="Genomic_DNA"/>
</dbReference>
<keyword evidence="10" id="KW-0812">Transmembrane</keyword>
<keyword evidence="10" id="KW-1133">Transmembrane helix</keyword>
<comment type="caution">
    <text evidence="14">The sequence shown here is derived from an EMBL/GenBank/DDBJ whole genome shotgun (WGS) entry which is preliminary data.</text>
</comment>
<feature type="domain" description="Glycosyl hydrolase family 81 C-terminal" evidence="12">
    <location>
        <begin position="714"/>
        <end position="1066"/>
    </location>
</feature>
<keyword evidence="8" id="KW-0624">Polysaccharide degradation</keyword>
<dbReference type="GO" id="GO:0052861">
    <property type="term" value="F:endo-1,3(4)-beta-glucanase activity"/>
    <property type="evidence" value="ECO:0007669"/>
    <property type="project" value="InterPro"/>
</dbReference>
<keyword evidence="15" id="KW-1185">Reference proteome</keyword>
<feature type="transmembrane region" description="Helical" evidence="10">
    <location>
        <begin position="91"/>
        <end position="113"/>
    </location>
</feature>
<dbReference type="PROSITE" id="PS52008">
    <property type="entry name" value="GH81"/>
    <property type="match status" value="1"/>
</dbReference>
<comment type="catalytic activity">
    <reaction evidence="1">
        <text>Hydrolysis of (1-&gt;3)-beta-D-glucosidic linkages in (1-&gt;3)-beta-D-glucans.</text>
        <dbReference type="EC" id="3.2.1.39"/>
    </reaction>
</comment>
<evidence type="ECO:0000256" key="2">
    <source>
        <dbReference type="ARBA" id="ARBA00010730"/>
    </source>
</evidence>
<sequence length="1075" mass="117103">MATALPAGVTLEDNRGPKIIRAVSVVAVLATLALVARLAARRLKKPRLGSSDYAVILGWLMAWGFNIVMYISVRVGLDRHVEVLSTRKNLFFAGEIIYIITLVAVKTSILLLYQSIFYVGRAFAIAVNMTSAFVVAWGLALILVSIFACKPIHADWDITIPSTCINSNLFCISTTTANIGMDVFMLSLPVRVVWQLQMPLRQKFLVLGLFLLGGFVCISSGIRLYMLLSINKVHAATYPTGYETPHGARHATNESTTAILTIRAVTTQSPPTTVAPDKVPGTVGIINTGLETEGRPSIQPFPTAFVAPPILLTSSSFSYISSFTSISHTLSATPSKDFNGTMAHWLPTGHRHAHLRKRDTTDCFQPVATGSLPRQITSRGDHPVPRLGITPQNNPVSTNKFYANLLLGSQSQGVWTHPYSVAWSKGSGNAGSWGISVSHIDANQRADGPQNSALPGAPIQYFINPVGIQSIILSAIELGPPTALTTSNLGAFSVNAVLSPQPGSSSSITFPLVQGMSCVTAIYNNLMPAVQSSVFFRIVVQVATPRAGVFKYRITLEDSKEWLLYATPNNGQDPRLQLVSNTQLQGLREWSGIIQVAKNPAGSGGEAIYDGSAGVYPSTATVNGSVSGTTGTYQLQWTKSGLTNLPLTMYALPHHIQSFDGTTGQGKTSMQLQTTTKGMATAVIRDSWTLVEQNLPTDMGFAPWTPSTRSRSALSSASAQIIKQVARSEINQDYNNQTNLDSMYFSGKALAKFAMIIYTTHDLLHEPDLALQGLNELKGAFARFATNQQIYPLVYDTVWNGVVSVGSYITGDPGLDFGNTYYNDHHFHYGYFIYTAAVIAYLEPNWLGLNKDWVNTLVRDAANPSLQDNMFPFSRMMDWYHGHSFAKGLFESADSKDEESSSEDAFFSYAIKMWGQVIGDDSMEARGNLMLAIQARTLINYFLLQSDNVNQPANFIGNKVTGILFENKIDHTTYFGANPEYIQGIHMLPLSPATPFTRPASFILEEWNTYFNTTSPYPVSTIAGGWRGILYGNLGCIDPGAAWRFFSQEGFDGSWIDGGASRTWYLAFAAALGGA</sequence>
<dbReference type="Proteomes" id="UP001166286">
    <property type="component" value="Unassembled WGS sequence"/>
</dbReference>
<evidence type="ECO:0000313" key="15">
    <source>
        <dbReference type="Proteomes" id="UP001166286"/>
    </source>
</evidence>
<dbReference type="Pfam" id="PF03639">
    <property type="entry name" value="Glyco_hydro_81"/>
    <property type="match status" value="1"/>
</dbReference>
<dbReference type="FunFam" id="1.10.287.1170:FF:000001">
    <property type="entry name" value="Endo-1,3-beta-glucanase Engl1"/>
    <property type="match status" value="1"/>
</dbReference>
<keyword evidence="5" id="KW-0119">Carbohydrate metabolism</keyword>
<reference evidence="14" key="1">
    <citation type="submission" date="2023-03" db="EMBL/GenBank/DDBJ databases">
        <title>Complete genome of Cladonia borealis.</title>
        <authorList>
            <person name="Park H."/>
        </authorList>
    </citation>
    <scope>NUCLEOTIDE SEQUENCE</scope>
    <source>
        <strain evidence="14">ANT050790</strain>
    </source>
</reference>
<dbReference type="Pfam" id="PF20684">
    <property type="entry name" value="Fung_rhodopsin"/>
    <property type="match status" value="1"/>
</dbReference>
<evidence type="ECO:0000256" key="1">
    <source>
        <dbReference type="ARBA" id="ARBA00000382"/>
    </source>
</evidence>
<feature type="transmembrane region" description="Helical" evidence="10">
    <location>
        <begin position="204"/>
        <end position="228"/>
    </location>
</feature>
<gene>
    <name evidence="14" type="ORF">JMJ35_003791</name>
</gene>
<dbReference type="InterPro" id="IPR005200">
    <property type="entry name" value="Endo-beta-glucanase"/>
</dbReference>
<feature type="domain" description="Rhodopsin" evidence="13">
    <location>
        <begin position="36"/>
        <end position="238"/>
    </location>
</feature>
<evidence type="ECO:0000256" key="5">
    <source>
        <dbReference type="ARBA" id="ARBA00023277"/>
    </source>
</evidence>
<accession>A0AA39R5L0</accession>
<keyword evidence="6" id="KW-0326">Glycosidase</keyword>
<evidence type="ECO:0000256" key="4">
    <source>
        <dbReference type="ARBA" id="ARBA00022801"/>
    </source>
</evidence>
<evidence type="ECO:0000256" key="7">
    <source>
        <dbReference type="ARBA" id="ARBA00023316"/>
    </source>
</evidence>
<evidence type="ECO:0000313" key="14">
    <source>
        <dbReference type="EMBL" id="KAK0514069.1"/>
    </source>
</evidence>
<dbReference type="GO" id="GO:0009986">
    <property type="term" value="C:cell surface"/>
    <property type="evidence" value="ECO:0007669"/>
    <property type="project" value="TreeGrafter"/>
</dbReference>
<evidence type="ECO:0000259" key="13">
    <source>
        <dbReference type="Pfam" id="PF20684"/>
    </source>
</evidence>
<feature type="transmembrane region" description="Helical" evidence="10">
    <location>
        <begin position="19"/>
        <end position="40"/>
    </location>
</feature>
<feature type="transmembrane region" description="Helical" evidence="10">
    <location>
        <begin position="52"/>
        <end position="71"/>
    </location>
</feature>
<keyword evidence="7" id="KW-0961">Cell wall biogenesis/degradation</keyword>
<feature type="transmembrane region" description="Helical" evidence="10">
    <location>
        <begin position="125"/>
        <end position="147"/>
    </location>
</feature>
<dbReference type="InterPro" id="IPR040451">
    <property type="entry name" value="GH81_N"/>
</dbReference>
<evidence type="ECO:0000256" key="3">
    <source>
        <dbReference type="ARBA" id="ARBA00012780"/>
    </source>
</evidence>
<dbReference type="Gene3D" id="1.10.287.1170">
    <property type="entry name" value="glycoside hydrolase family 81 endo-[beta] glucanase"/>
    <property type="match status" value="1"/>
</dbReference>
<organism evidence="14 15">
    <name type="scientific">Cladonia borealis</name>
    <dbReference type="NCBI Taxonomy" id="184061"/>
    <lineage>
        <taxon>Eukaryota</taxon>
        <taxon>Fungi</taxon>
        <taxon>Dikarya</taxon>
        <taxon>Ascomycota</taxon>
        <taxon>Pezizomycotina</taxon>
        <taxon>Lecanoromycetes</taxon>
        <taxon>OSLEUM clade</taxon>
        <taxon>Lecanoromycetidae</taxon>
        <taxon>Lecanorales</taxon>
        <taxon>Lecanorineae</taxon>
        <taxon>Cladoniaceae</taxon>
        <taxon>Cladonia</taxon>
    </lineage>
</organism>
<dbReference type="Pfam" id="PF17652">
    <property type="entry name" value="Glyco_hydro81C"/>
    <property type="match status" value="1"/>
</dbReference>
<proteinExistence type="inferred from homology"/>